<gene>
    <name evidence="3" type="ORF">DQ384_30690</name>
</gene>
<dbReference type="GO" id="GO:0016787">
    <property type="term" value="F:hydrolase activity"/>
    <property type="evidence" value="ECO:0007669"/>
    <property type="project" value="UniProtKB-KW"/>
</dbReference>
<sequence>MKSSKRSRCQGIRTAVLGVALVVVAAIVPAAGAASAAAGHDGHPTAEPTVVLVHGAWADGSSRSGVVGGLQRDGYTVAVPPNPLRGVAQDSAYLAAYLKTVQGPIVLVGHSYGGFVTTNAAAGNPNVKALVYVDAYIPAQGDTLNGLTAQFPGSRVGPDALDFVPSAGGVVDACLKPARFRGVLAGDLRPDQAARLAAVQRPLAASALDEPSGRPAWATIRSWGVIGTADRALPPAAQEFMAKRAGATITKVNASHLSMISRVGKVQDVIEDAARTIR</sequence>
<dbReference type="Proteomes" id="UP000253094">
    <property type="component" value="Unassembled WGS sequence"/>
</dbReference>
<comment type="caution">
    <text evidence="3">The sequence shown here is derived from an EMBL/GenBank/DDBJ whole genome shotgun (WGS) entry which is preliminary data.</text>
</comment>
<name>A0A367F6A7_9ACTN</name>
<organism evidence="3 4">
    <name type="scientific">Sphaerisporangium album</name>
    <dbReference type="NCBI Taxonomy" id="509200"/>
    <lineage>
        <taxon>Bacteria</taxon>
        <taxon>Bacillati</taxon>
        <taxon>Actinomycetota</taxon>
        <taxon>Actinomycetes</taxon>
        <taxon>Streptosporangiales</taxon>
        <taxon>Streptosporangiaceae</taxon>
        <taxon>Sphaerisporangium</taxon>
    </lineage>
</organism>
<dbReference type="AlphaFoldDB" id="A0A367F6A7"/>
<dbReference type="PANTHER" id="PTHR37017">
    <property type="entry name" value="AB HYDROLASE-1 DOMAIN-CONTAINING PROTEIN-RELATED"/>
    <property type="match status" value="1"/>
</dbReference>
<feature type="chain" id="PRO_5016710984" evidence="1">
    <location>
        <begin position="37"/>
        <end position="278"/>
    </location>
</feature>
<dbReference type="SUPFAM" id="SSF53474">
    <property type="entry name" value="alpha/beta-Hydrolases"/>
    <property type="match status" value="1"/>
</dbReference>
<dbReference type="InterPro" id="IPR000073">
    <property type="entry name" value="AB_hydrolase_1"/>
</dbReference>
<keyword evidence="3" id="KW-0378">Hydrolase</keyword>
<dbReference type="Pfam" id="PF12697">
    <property type="entry name" value="Abhydrolase_6"/>
    <property type="match status" value="1"/>
</dbReference>
<dbReference type="RefSeq" id="WP_114032372.1">
    <property type="nucleotide sequence ID" value="NZ_QOIL01000021.1"/>
</dbReference>
<keyword evidence="4" id="KW-1185">Reference proteome</keyword>
<dbReference type="PANTHER" id="PTHR37017:SF11">
    <property type="entry name" value="ESTERASE_LIPASE_THIOESTERASE DOMAIN-CONTAINING PROTEIN"/>
    <property type="match status" value="1"/>
</dbReference>
<evidence type="ECO:0000259" key="2">
    <source>
        <dbReference type="Pfam" id="PF12697"/>
    </source>
</evidence>
<accession>A0A367F6A7</accession>
<evidence type="ECO:0000313" key="4">
    <source>
        <dbReference type="Proteomes" id="UP000253094"/>
    </source>
</evidence>
<proteinExistence type="predicted"/>
<dbReference type="InterPro" id="IPR052897">
    <property type="entry name" value="Sec-Metab_Biosynth_Hydrolase"/>
</dbReference>
<dbReference type="EMBL" id="QOIL01000021">
    <property type="protein sequence ID" value="RCG25883.1"/>
    <property type="molecule type" value="Genomic_DNA"/>
</dbReference>
<reference evidence="3 4" key="1">
    <citation type="submission" date="2018-06" db="EMBL/GenBank/DDBJ databases">
        <title>Sphaerisporangium craniellae sp. nov., isolated from a marine sponge in the South China Sea.</title>
        <authorList>
            <person name="Li L."/>
        </authorList>
    </citation>
    <scope>NUCLEOTIDE SEQUENCE [LARGE SCALE GENOMIC DNA]</scope>
    <source>
        <strain evidence="3 4">CCTCC AA 208026</strain>
    </source>
</reference>
<dbReference type="OrthoDB" id="9814966at2"/>
<evidence type="ECO:0000313" key="3">
    <source>
        <dbReference type="EMBL" id="RCG25883.1"/>
    </source>
</evidence>
<dbReference type="InterPro" id="IPR029058">
    <property type="entry name" value="AB_hydrolase_fold"/>
</dbReference>
<evidence type="ECO:0000256" key="1">
    <source>
        <dbReference type="SAM" id="SignalP"/>
    </source>
</evidence>
<feature type="signal peptide" evidence="1">
    <location>
        <begin position="1"/>
        <end position="36"/>
    </location>
</feature>
<feature type="domain" description="AB hydrolase-1" evidence="2">
    <location>
        <begin position="50"/>
        <end position="261"/>
    </location>
</feature>
<protein>
    <submittedName>
        <fullName evidence="3">Alpha/beta hydrolase</fullName>
    </submittedName>
</protein>
<dbReference type="Gene3D" id="3.40.50.1820">
    <property type="entry name" value="alpha/beta hydrolase"/>
    <property type="match status" value="1"/>
</dbReference>
<keyword evidence="1" id="KW-0732">Signal</keyword>